<protein>
    <submittedName>
        <fullName evidence="1">Uncharacterized protein</fullName>
    </submittedName>
</protein>
<evidence type="ECO:0000313" key="2">
    <source>
        <dbReference type="Proteomes" id="UP000768646"/>
    </source>
</evidence>
<organism evidence="1 2">
    <name type="scientific">Pneumocystis oryctolagi</name>
    <dbReference type="NCBI Taxonomy" id="42067"/>
    <lineage>
        <taxon>Eukaryota</taxon>
        <taxon>Fungi</taxon>
        <taxon>Dikarya</taxon>
        <taxon>Ascomycota</taxon>
        <taxon>Taphrinomycotina</taxon>
        <taxon>Pneumocystomycetes</taxon>
        <taxon>Pneumocystaceae</taxon>
        <taxon>Pneumocystis</taxon>
    </lineage>
</organism>
<dbReference type="Proteomes" id="UP000768646">
    <property type="component" value="Unassembled WGS sequence"/>
</dbReference>
<accession>A0ACB7CDI4</accession>
<comment type="caution">
    <text evidence="1">The sequence shown here is derived from an EMBL/GenBank/DDBJ whole genome shotgun (WGS) entry which is preliminary data.</text>
</comment>
<gene>
    <name evidence="1" type="ORF">PORY_000732</name>
</gene>
<reference evidence="1 2" key="1">
    <citation type="journal article" date="2021" name="Commun. Biol.">
        <title>Genomic insights into the host specific adaptation of the Pneumocystis genus.</title>
        <authorList>
            <person name="Cisse O.H."/>
            <person name="Ma L."/>
            <person name="Dekker J.P."/>
            <person name="Khil P.P."/>
            <person name="Youn J.-H."/>
            <person name="Brenchley J.M."/>
            <person name="Blair R."/>
            <person name="Pahar B."/>
            <person name="Chabe M."/>
            <person name="Van Rompay K.K.A."/>
            <person name="Keesler R."/>
            <person name="Sukura A."/>
            <person name="Hirsch V."/>
            <person name="Kutty G."/>
            <person name="Liu Y."/>
            <person name="Peng L."/>
            <person name="Chen J."/>
            <person name="Song J."/>
            <person name="Weissenbacher-Lang C."/>
            <person name="Xu J."/>
            <person name="Upham N.S."/>
            <person name="Stajich J.E."/>
            <person name="Cuomo C.A."/>
            <person name="Cushion M.T."/>
            <person name="Kovacs J.A."/>
        </authorList>
    </citation>
    <scope>NUCLEOTIDE SEQUENCE [LARGE SCALE GENOMIC DNA]</scope>
    <source>
        <strain evidence="1 2">RABM</strain>
    </source>
</reference>
<sequence length="727" mass="85704">MIYNSCHLIGQPNIKLRINDIKYLIILTIIGSCVRLYMIDNPSSPVYHENYLGRKISNYIRKELHISKYPPYSIMLYILTTWVFNCGRKFNFQDINKTYLNFSISYTSIRLFSVIFGIFLIPVTFLTLRIMKFTRNTAIFGSMLIIFENSIITQNRFLFVDSLALFFIALTHLFWRLFESYQLYSFKKMWWIYLIATGFALGALISTKWLGIFTLIWIGFLACLQLWHFIGDLTMTPTTWIKHFFSRVLCLIIVPILFYITTFYFHINYLENASDNLFLSPEFLSTLSNRNIKVVPSQVHYGSKVTIRHLSSPGGYLHSHLHLYPSGSKQQQITLYLYEDSNNDWLITDSGHDLLRNSSLILDGFILMIFDHLYLIQNSGHDLLRNSSLILDGSIIRLYHLETDKRLHSHDIRPSISDTEWQNEVSAYGYKGFAGDNNDLFKVEIDKSRSYTRESKINVRAIETKFRLIHVSTGCALFSNNINLPEWGYNQIEVTCAKNGIIENSLWYIENNSHDDFPDDIEKVTYKKIGFFQKFWELQKSIWKEKFESANSYVSNNHPASWPLLKRGVSFWVTNNGRIYFLGNPLIWWSTSIFIGIYSVLKIFSILRLQRGYSICNDKICLKYDYLIGTTLIGWIFHYFPFYFMKTQFVLHHYIPSLYFSIISFCSFWDFISTRFFQKSQTILFTLFFLKIVISVYFILAPLIYGSFMKKEHCDFIKFFKTWDLNC</sequence>
<name>A0ACB7CDI4_9ASCO</name>
<evidence type="ECO:0000313" key="1">
    <source>
        <dbReference type="EMBL" id="KAG4305822.1"/>
    </source>
</evidence>
<dbReference type="EMBL" id="JABTEG010000002">
    <property type="protein sequence ID" value="KAG4305822.1"/>
    <property type="molecule type" value="Genomic_DNA"/>
</dbReference>
<keyword evidence="2" id="KW-1185">Reference proteome</keyword>
<proteinExistence type="predicted"/>